<dbReference type="EMBL" id="CYUE01000021">
    <property type="protein sequence ID" value="CUK27158.1"/>
    <property type="molecule type" value="Genomic_DNA"/>
</dbReference>
<name>A0A0P1J2K6_9RHOB</name>
<organism evidence="1 2">
    <name type="scientific">Cognatishimia activa</name>
    <dbReference type="NCBI Taxonomy" id="1715691"/>
    <lineage>
        <taxon>Bacteria</taxon>
        <taxon>Pseudomonadati</taxon>
        <taxon>Pseudomonadota</taxon>
        <taxon>Alphaproteobacteria</taxon>
        <taxon>Rhodobacterales</taxon>
        <taxon>Paracoccaceae</taxon>
        <taxon>Cognatishimia</taxon>
    </lineage>
</organism>
<sequence>MMTLQVPHAHRVSHTIFGLVFRGTAFASTAGTLNGYRYIWSLTRGSISFL</sequence>
<evidence type="ECO:0000313" key="1">
    <source>
        <dbReference type="EMBL" id="CUK27158.1"/>
    </source>
</evidence>
<accession>A0A0P1J2K6</accession>
<dbReference type="Proteomes" id="UP000051184">
    <property type="component" value="Unassembled WGS sequence"/>
</dbReference>
<proteinExistence type="predicted"/>
<gene>
    <name evidence="1" type="ORF">TA5114_02980</name>
</gene>
<reference evidence="2" key="1">
    <citation type="submission" date="2015-09" db="EMBL/GenBank/DDBJ databases">
        <authorList>
            <person name="Rodrigo-Torres Lidia"/>
            <person name="Arahal R.David."/>
        </authorList>
    </citation>
    <scope>NUCLEOTIDE SEQUENCE [LARGE SCALE GENOMIC DNA]</scope>
    <source>
        <strain evidence="2">CECT 5114</strain>
    </source>
</reference>
<keyword evidence="2" id="KW-1185">Reference proteome</keyword>
<evidence type="ECO:0000313" key="2">
    <source>
        <dbReference type="Proteomes" id="UP000051184"/>
    </source>
</evidence>
<dbReference type="AlphaFoldDB" id="A0A0P1J2K6"/>
<protein>
    <submittedName>
        <fullName evidence="1">Uncharacterized protein</fullName>
    </submittedName>
</protein>